<feature type="transmembrane region" description="Helical" evidence="1">
    <location>
        <begin position="7"/>
        <end position="25"/>
    </location>
</feature>
<dbReference type="Proteomes" id="UP000232875">
    <property type="component" value="Unassembled WGS sequence"/>
</dbReference>
<keyword evidence="1" id="KW-0472">Membrane</keyword>
<evidence type="ECO:0000313" key="2">
    <source>
        <dbReference type="EMBL" id="PKI83093.1"/>
    </source>
</evidence>
<dbReference type="EMBL" id="KZ454992">
    <property type="protein sequence ID" value="PKI83093.1"/>
    <property type="molecule type" value="Genomic_DNA"/>
</dbReference>
<keyword evidence="1" id="KW-0812">Transmembrane</keyword>
<protein>
    <submittedName>
        <fullName evidence="2">Uncharacterized protein</fullName>
    </submittedName>
</protein>
<keyword evidence="3" id="KW-1185">Reference proteome</keyword>
<dbReference type="STRING" id="2020962.A0A2N1J956"/>
<gene>
    <name evidence="2" type="ORF">MVES_003102</name>
</gene>
<sequence length="194" mass="21996">MVREAYIVNITAVAFIGTWVGVSFGEWSFNYNFRYDQARLDTVYRFVINITPWHAQQRIAHVWFLLLHYSTLKFVVSLVIGVGPILVWKLYADPIIKVAFRSLFLMLNAPKEAESVVNPMAQASASGVAKHENSGIRKRRSECEFAKALPAPKGAVMDNSLYMDAARMIVYIGIGYLGTNTSCHLLSYFNVRFF</sequence>
<dbReference type="OrthoDB" id="3360351at2759"/>
<reference evidence="2 3" key="1">
    <citation type="submission" date="2017-10" db="EMBL/GenBank/DDBJ databases">
        <title>A novel species of cold-tolerant Malassezia isolated from bats.</title>
        <authorList>
            <person name="Lorch J.M."/>
            <person name="Palmer J.M."/>
            <person name="Vanderwolf K.J."/>
            <person name="Schmidt K.Z."/>
            <person name="Verant M.L."/>
            <person name="Weller T.J."/>
            <person name="Blehert D.S."/>
        </authorList>
    </citation>
    <scope>NUCLEOTIDE SEQUENCE [LARGE SCALE GENOMIC DNA]</scope>
    <source>
        <strain evidence="2 3">NWHC:44797-103</strain>
    </source>
</reference>
<proteinExistence type="predicted"/>
<evidence type="ECO:0000256" key="1">
    <source>
        <dbReference type="SAM" id="Phobius"/>
    </source>
</evidence>
<keyword evidence="1" id="KW-1133">Transmembrane helix</keyword>
<name>A0A2N1J956_9BASI</name>
<organism evidence="2 3">
    <name type="scientific">Malassezia vespertilionis</name>
    <dbReference type="NCBI Taxonomy" id="2020962"/>
    <lineage>
        <taxon>Eukaryota</taxon>
        <taxon>Fungi</taxon>
        <taxon>Dikarya</taxon>
        <taxon>Basidiomycota</taxon>
        <taxon>Ustilaginomycotina</taxon>
        <taxon>Malasseziomycetes</taxon>
        <taxon>Malasseziales</taxon>
        <taxon>Malasseziaceae</taxon>
        <taxon>Malassezia</taxon>
    </lineage>
</organism>
<dbReference type="AlphaFoldDB" id="A0A2N1J956"/>
<feature type="transmembrane region" description="Helical" evidence="1">
    <location>
        <begin position="74"/>
        <end position="92"/>
    </location>
</feature>
<evidence type="ECO:0000313" key="3">
    <source>
        <dbReference type="Proteomes" id="UP000232875"/>
    </source>
</evidence>
<accession>A0A2N1J956</accession>